<evidence type="ECO:0000259" key="12">
    <source>
        <dbReference type="Pfam" id="PF00133"/>
    </source>
</evidence>
<comment type="similarity">
    <text evidence="2">Belongs to the class-I aminoacyl-tRNA synthetase family.</text>
</comment>
<dbReference type="FunFam" id="1.10.730.10:FF:000002">
    <property type="entry name" value="Leucine--tRNA ligase"/>
    <property type="match status" value="1"/>
</dbReference>
<evidence type="ECO:0000259" key="13">
    <source>
        <dbReference type="Pfam" id="PF08264"/>
    </source>
</evidence>
<dbReference type="GO" id="GO:0032543">
    <property type="term" value="P:mitochondrial translation"/>
    <property type="evidence" value="ECO:0007669"/>
    <property type="project" value="TreeGrafter"/>
</dbReference>
<dbReference type="Pfam" id="PF13603">
    <property type="entry name" value="tRNA-synt_1_2"/>
    <property type="match status" value="1"/>
</dbReference>
<comment type="catalytic activity">
    <reaction evidence="10">
        <text>tRNA(Leu) + L-leucine + ATP = L-leucyl-tRNA(Leu) + AMP + diphosphate</text>
        <dbReference type="Rhea" id="RHEA:11688"/>
        <dbReference type="Rhea" id="RHEA-COMP:9613"/>
        <dbReference type="Rhea" id="RHEA-COMP:9622"/>
        <dbReference type="ChEBI" id="CHEBI:30616"/>
        <dbReference type="ChEBI" id="CHEBI:33019"/>
        <dbReference type="ChEBI" id="CHEBI:57427"/>
        <dbReference type="ChEBI" id="CHEBI:78442"/>
        <dbReference type="ChEBI" id="CHEBI:78494"/>
        <dbReference type="ChEBI" id="CHEBI:456215"/>
        <dbReference type="EC" id="6.1.1.4"/>
    </reaction>
</comment>
<dbReference type="Proteomes" id="UP001208570">
    <property type="component" value="Unassembled WGS sequence"/>
</dbReference>
<keyword evidence="8" id="KW-0030">Aminoacyl-tRNA synthetase</keyword>
<organism evidence="15 16">
    <name type="scientific">Paralvinella palmiformis</name>
    <dbReference type="NCBI Taxonomy" id="53620"/>
    <lineage>
        <taxon>Eukaryota</taxon>
        <taxon>Metazoa</taxon>
        <taxon>Spiralia</taxon>
        <taxon>Lophotrochozoa</taxon>
        <taxon>Annelida</taxon>
        <taxon>Polychaeta</taxon>
        <taxon>Sedentaria</taxon>
        <taxon>Canalipalpata</taxon>
        <taxon>Terebellida</taxon>
        <taxon>Terebelliformia</taxon>
        <taxon>Alvinellidae</taxon>
        <taxon>Paralvinella</taxon>
    </lineage>
</organism>
<dbReference type="InterPro" id="IPR002300">
    <property type="entry name" value="aa-tRNA-synth_Ia"/>
</dbReference>
<feature type="compositionally biased region" description="Basic residues" evidence="11">
    <location>
        <begin position="592"/>
        <end position="602"/>
    </location>
</feature>
<evidence type="ECO:0000256" key="8">
    <source>
        <dbReference type="ARBA" id="ARBA00023146"/>
    </source>
</evidence>
<dbReference type="PANTHER" id="PTHR43740">
    <property type="entry name" value="LEUCYL-TRNA SYNTHETASE"/>
    <property type="match status" value="1"/>
</dbReference>
<feature type="domain" description="Aminoacyl-tRNA synthetase class Ia" evidence="12">
    <location>
        <begin position="51"/>
        <end position="217"/>
    </location>
</feature>
<evidence type="ECO:0000256" key="11">
    <source>
        <dbReference type="SAM" id="MobiDB-lite"/>
    </source>
</evidence>
<dbReference type="EMBL" id="JAODUP010000442">
    <property type="protein sequence ID" value="KAK2149677.1"/>
    <property type="molecule type" value="Genomic_DNA"/>
</dbReference>
<dbReference type="GO" id="GO:0005759">
    <property type="term" value="C:mitochondrial matrix"/>
    <property type="evidence" value="ECO:0007669"/>
    <property type="project" value="UniProtKB-SubCell"/>
</dbReference>
<dbReference type="InterPro" id="IPR014729">
    <property type="entry name" value="Rossmann-like_a/b/a_fold"/>
</dbReference>
<proteinExistence type="inferred from homology"/>
<feature type="domain" description="Aminoacyl-tRNA synthetase class Ia" evidence="12">
    <location>
        <begin position="396"/>
        <end position="556"/>
    </location>
</feature>
<dbReference type="PANTHER" id="PTHR43740:SF2">
    <property type="entry name" value="LEUCINE--TRNA LIGASE, MITOCHONDRIAL"/>
    <property type="match status" value="1"/>
</dbReference>
<accession>A0AAD9MXP8</accession>
<dbReference type="GO" id="GO:0005524">
    <property type="term" value="F:ATP binding"/>
    <property type="evidence" value="ECO:0007669"/>
    <property type="project" value="UniProtKB-KW"/>
</dbReference>
<reference evidence="15" key="1">
    <citation type="journal article" date="2023" name="Mol. Biol. Evol.">
        <title>Third-Generation Sequencing Reveals the Adaptive Role of the Epigenome in Three Deep-Sea Polychaetes.</title>
        <authorList>
            <person name="Perez M."/>
            <person name="Aroh O."/>
            <person name="Sun Y."/>
            <person name="Lan Y."/>
            <person name="Juniper S.K."/>
            <person name="Young C.R."/>
            <person name="Angers B."/>
            <person name="Qian P.Y."/>
        </authorList>
    </citation>
    <scope>NUCLEOTIDE SEQUENCE</scope>
    <source>
        <strain evidence="15">P08H-3</strain>
    </source>
</reference>
<evidence type="ECO:0000256" key="10">
    <source>
        <dbReference type="ARBA" id="ARBA00047469"/>
    </source>
</evidence>
<evidence type="ECO:0000256" key="2">
    <source>
        <dbReference type="ARBA" id="ARBA00005594"/>
    </source>
</evidence>
<dbReference type="InterPro" id="IPR002302">
    <property type="entry name" value="Leu-tRNA-ligase"/>
</dbReference>
<dbReference type="CDD" id="cd00812">
    <property type="entry name" value="LeuRS_core"/>
    <property type="match status" value="1"/>
</dbReference>
<keyword evidence="7" id="KW-0648">Protein biosynthesis</keyword>
<protein>
    <recommendedName>
        <fullName evidence="3">leucine--tRNA ligase</fullName>
        <ecNumber evidence="3">6.1.1.4</ecNumber>
    </recommendedName>
    <alternativeName>
        <fullName evidence="9">Leucyl-tRNA synthetase</fullName>
    </alternativeName>
</protein>
<comment type="caution">
    <text evidence="15">The sequence shown here is derived from an EMBL/GenBank/DDBJ whole genome shotgun (WGS) entry which is preliminary data.</text>
</comment>
<evidence type="ECO:0000256" key="5">
    <source>
        <dbReference type="ARBA" id="ARBA00022741"/>
    </source>
</evidence>
<evidence type="ECO:0000256" key="3">
    <source>
        <dbReference type="ARBA" id="ARBA00013164"/>
    </source>
</evidence>
<dbReference type="SUPFAM" id="SSF52374">
    <property type="entry name" value="Nucleotidylyl transferase"/>
    <property type="match status" value="1"/>
</dbReference>
<name>A0AAD9MXP8_9ANNE</name>
<dbReference type="Gene3D" id="3.40.50.620">
    <property type="entry name" value="HUPs"/>
    <property type="match status" value="2"/>
</dbReference>
<gene>
    <name evidence="15" type="ORF">LSH36_442g02004</name>
</gene>
<dbReference type="GO" id="GO:0006429">
    <property type="term" value="P:leucyl-tRNA aminoacylation"/>
    <property type="evidence" value="ECO:0007669"/>
    <property type="project" value="InterPro"/>
</dbReference>
<keyword evidence="6" id="KW-0067">ATP-binding</keyword>
<keyword evidence="4" id="KW-0436">Ligase</keyword>
<dbReference type="EC" id="6.1.1.4" evidence="3"/>
<dbReference type="NCBIfam" id="TIGR00396">
    <property type="entry name" value="leuS_bact"/>
    <property type="match status" value="1"/>
</dbReference>
<evidence type="ECO:0000313" key="16">
    <source>
        <dbReference type="Proteomes" id="UP001208570"/>
    </source>
</evidence>
<evidence type="ECO:0000256" key="7">
    <source>
        <dbReference type="ARBA" id="ARBA00022917"/>
    </source>
</evidence>
<dbReference type="Pfam" id="PF00133">
    <property type="entry name" value="tRNA-synt_1"/>
    <property type="match status" value="3"/>
</dbReference>
<dbReference type="FunFam" id="3.40.50.620:FF:000003">
    <property type="entry name" value="Leucine--tRNA ligase"/>
    <property type="match status" value="1"/>
</dbReference>
<dbReference type="InterPro" id="IPR009008">
    <property type="entry name" value="Val/Leu/Ile-tRNA-synth_edit"/>
</dbReference>
<dbReference type="GO" id="GO:0004823">
    <property type="term" value="F:leucine-tRNA ligase activity"/>
    <property type="evidence" value="ECO:0007669"/>
    <property type="project" value="UniProtKB-EC"/>
</dbReference>
<dbReference type="FunFam" id="3.40.50.620:FF:000100">
    <property type="entry name" value="probable leucine--tRNA ligase, mitochondrial"/>
    <property type="match status" value="1"/>
</dbReference>
<evidence type="ECO:0000259" key="14">
    <source>
        <dbReference type="Pfam" id="PF13603"/>
    </source>
</evidence>
<dbReference type="InterPro" id="IPR013155">
    <property type="entry name" value="M/V/L/I-tRNA-synth_anticd-bd"/>
</dbReference>
<feature type="region of interest" description="Disordered" evidence="11">
    <location>
        <begin position="577"/>
        <end position="603"/>
    </location>
</feature>
<dbReference type="PRINTS" id="PR00985">
    <property type="entry name" value="TRNASYNTHLEU"/>
</dbReference>
<evidence type="ECO:0000313" key="15">
    <source>
        <dbReference type="EMBL" id="KAK2149677.1"/>
    </source>
</evidence>
<dbReference type="SUPFAM" id="SSF47323">
    <property type="entry name" value="Anticodon-binding domain of a subclass of class I aminoacyl-tRNA synthetases"/>
    <property type="match status" value="1"/>
</dbReference>
<feature type="domain" description="Leucyl-tRNA synthetase editing" evidence="14">
    <location>
        <begin position="230"/>
        <end position="362"/>
    </location>
</feature>
<dbReference type="Gene3D" id="1.10.730.10">
    <property type="entry name" value="Isoleucyl-tRNA Synthetase, Domain 1"/>
    <property type="match status" value="1"/>
</dbReference>
<dbReference type="SUPFAM" id="SSF50677">
    <property type="entry name" value="ValRS/IleRS/LeuRS editing domain"/>
    <property type="match status" value="1"/>
</dbReference>
<dbReference type="InterPro" id="IPR025709">
    <property type="entry name" value="Leu_tRNA-synth_edit"/>
</dbReference>
<dbReference type="InterPro" id="IPR009080">
    <property type="entry name" value="tRNAsynth_Ia_anticodon-bd"/>
</dbReference>
<dbReference type="Pfam" id="PF08264">
    <property type="entry name" value="Anticodon_1"/>
    <property type="match status" value="1"/>
</dbReference>
<sequence length="868" mass="99667">MYQASIWPLGYEPDMLLWDWPSYPYKYKNVVEYLQVLSALSKTRSPLQLCAIGKLHMGHVRVYTISDVMARYNRLWGRYVIHPMGWDAFGLPAENAAIERGEIAELWTYNNIASMKAQMDDLCLSFDWNNEFATCDPEYYKWTQYLFLKMYEKGLVYQKMGSVNWDPVDKTVLADEQIDEEGCSWRSGAKVEKRHLKQWYIKTTAYTKSLVEGLSEVKSQLWKDIIDLQRNWLGQCNGVRLEFQVKAGDNTLPEILSVFTNHPECIYGASHVLLSQEHYYSDKQYHKVEESDINLPGYIRLNVSAVSPVTGQIIPMFVAEEWKHSEAVDSYLGIPEVNDCDLQIAKSLSLEYTKVLHDSDTLQNSGKLNGLTRPTAFEAVAKMFKDAGYGGNITSENARDWLISRQRYWGTPIPIIHCPKKGPVPVPFEDLPVVLPQLTTLTGKGQSPLSTVEEWLKVKCPGCDCGGFGRREVDTMDTFVDSSWYFLRYLDSKNEEEPFSAEKAKQLMPVDLYIGGKEHATMHLYYARFFSHFLHEIGKLPQREPFHNLLTQGLVKGLSYFVPRTNKFLRKEEIDWTTDPPTEKSTGERVDKKWHKMSKSKHNGVDPQDILQEFGCDATRLSILSNVAPKSDRNWDTNIFVGVLKWQSRVWRLVQGVEKHRTSDVAKEELEEDLSKQAYEVRNYFINEVSHHMNSTFLLSVAISRLQGLTNALMKFPSNALATDVQCERALADLIIMLAPFCPMYAMALWDNFRKATPHLCDGFQWDKSVWEQQWPEVDGDYKMFIKVKVNGAEKFRIPLSLSPTDIGQLERKEAISLAQASPELGQFLGKDTISSIEFYVETPIRAEVNFITASKKKKKLKQNRGDN</sequence>
<dbReference type="GO" id="GO:0002161">
    <property type="term" value="F:aminoacyl-tRNA deacylase activity"/>
    <property type="evidence" value="ECO:0007669"/>
    <property type="project" value="InterPro"/>
</dbReference>
<feature type="compositionally biased region" description="Basic and acidic residues" evidence="11">
    <location>
        <begin position="581"/>
        <end position="591"/>
    </location>
</feature>
<evidence type="ECO:0000256" key="9">
    <source>
        <dbReference type="ARBA" id="ARBA00030520"/>
    </source>
</evidence>
<feature type="domain" description="Aminoacyl-tRNA synthetase class Ia" evidence="12">
    <location>
        <begin position="590"/>
        <end position="635"/>
    </location>
</feature>
<dbReference type="AlphaFoldDB" id="A0AAD9MXP8"/>
<feature type="domain" description="Methionyl/Valyl/Leucyl/Isoleucyl-tRNA synthetase anticodon-binding" evidence="13">
    <location>
        <begin position="683"/>
        <end position="783"/>
    </location>
</feature>
<evidence type="ECO:0000256" key="1">
    <source>
        <dbReference type="ARBA" id="ARBA00004305"/>
    </source>
</evidence>
<evidence type="ECO:0000256" key="6">
    <source>
        <dbReference type="ARBA" id="ARBA00022840"/>
    </source>
</evidence>
<keyword evidence="16" id="KW-1185">Reference proteome</keyword>
<comment type="subcellular location">
    <subcellularLocation>
        <location evidence="1">Mitochondrion matrix</location>
    </subcellularLocation>
</comment>
<evidence type="ECO:0000256" key="4">
    <source>
        <dbReference type="ARBA" id="ARBA00022598"/>
    </source>
</evidence>
<keyword evidence="5" id="KW-0547">Nucleotide-binding</keyword>